<evidence type="ECO:0000256" key="1">
    <source>
        <dbReference type="SAM" id="MobiDB-lite"/>
    </source>
</evidence>
<feature type="compositionally biased region" description="Basic and acidic residues" evidence="1">
    <location>
        <begin position="431"/>
        <end position="440"/>
    </location>
</feature>
<feature type="compositionally biased region" description="Acidic residues" evidence="1">
    <location>
        <begin position="301"/>
        <end position="313"/>
    </location>
</feature>
<comment type="caution">
    <text evidence="2">The sequence shown here is derived from an EMBL/GenBank/DDBJ whole genome shotgun (WGS) entry which is preliminary data.</text>
</comment>
<feature type="region of interest" description="Disordered" evidence="1">
    <location>
        <begin position="289"/>
        <end position="313"/>
    </location>
</feature>
<sequence>MSKRRFCRQGCVDEAGNAVRFKGEGCIHRKTKKTTPAAPSEDGPGPSFIPDASGCGIGLPRFAPLTPSPPRVSTSVPRTTSTAPVAELPNFNFDSLPREPVVPTVTTDHTYDWPVVWGPSVALPILEDTMNDTGTSDSRFDPFSFDFDLFTPPSPTLPPSSSESGSLPPVTPDSSDFNMDTISDGACAPALQPFDEADLTEILSSLEAMPSFHEASMPFSDDVASLLDFLTVSATVPCVWAEAMNHYILDVCSEGVPSVLGEARIVDETQAPQPLPVVADKLTARRAKKRKKVSGSKGSDFESDGDLDQESDGGYIEDDIRRAKRHSERLQRIIEKLDRKCRPYILFYVARPESILMRNGKARFWTSRVMKDALGVNGDNFADGLHAIARSHTEHQMASPERIAALNQQVHAAREERRKLEHQVAVLQKQMEDERAHRAGVESQLDSMQATQ</sequence>
<feature type="compositionally biased region" description="Low complexity" evidence="1">
    <location>
        <begin position="159"/>
        <end position="168"/>
    </location>
</feature>
<accession>A0A8H5H2X5</accession>
<evidence type="ECO:0000313" key="3">
    <source>
        <dbReference type="Proteomes" id="UP000565441"/>
    </source>
</evidence>
<feature type="region of interest" description="Disordered" evidence="1">
    <location>
        <begin position="431"/>
        <end position="452"/>
    </location>
</feature>
<reference evidence="2 3" key="1">
    <citation type="journal article" date="2020" name="ISME J.">
        <title>Uncovering the hidden diversity of litter-decomposition mechanisms in mushroom-forming fungi.</title>
        <authorList>
            <person name="Floudas D."/>
            <person name="Bentzer J."/>
            <person name="Ahren D."/>
            <person name="Johansson T."/>
            <person name="Persson P."/>
            <person name="Tunlid A."/>
        </authorList>
    </citation>
    <scope>NUCLEOTIDE SEQUENCE [LARGE SCALE GENOMIC DNA]</scope>
    <source>
        <strain evidence="2 3">CBS 661.87</strain>
    </source>
</reference>
<proteinExistence type="predicted"/>
<feature type="region of interest" description="Disordered" evidence="1">
    <location>
        <begin position="154"/>
        <end position="175"/>
    </location>
</feature>
<dbReference type="EMBL" id="JAACJP010000032">
    <property type="protein sequence ID" value="KAF5375671.1"/>
    <property type="molecule type" value="Genomic_DNA"/>
</dbReference>
<gene>
    <name evidence="2" type="ORF">D9615_009333</name>
</gene>
<name>A0A8H5H2X5_9AGAR</name>
<dbReference type="Proteomes" id="UP000565441">
    <property type="component" value="Unassembled WGS sequence"/>
</dbReference>
<feature type="region of interest" description="Disordered" evidence="1">
    <location>
        <begin position="27"/>
        <end position="83"/>
    </location>
</feature>
<dbReference type="OrthoDB" id="3068431at2759"/>
<keyword evidence="3" id="KW-1185">Reference proteome</keyword>
<dbReference type="AlphaFoldDB" id="A0A8H5H2X5"/>
<organism evidence="2 3">
    <name type="scientific">Tricholomella constricta</name>
    <dbReference type="NCBI Taxonomy" id="117010"/>
    <lineage>
        <taxon>Eukaryota</taxon>
        <taxon>Fungi</taxon>
        <taxon>Dikarya</taxon>
        <taxon>Basidiomycota</taxon>
        <taxon>Agaricomycotina</taxon>
        <taxon>Agaricomycetes</taxon>
        <taxon>Agaricomycetidae</taxon>
        <taxon>Agaricales</taxon>
        <taxon>Tricholomatineae</taxon>
        <taxon>Lyophyllaceae</taxon>
        <taxon>Tricholomella</taxon>
    </lineage>
</organism>
<protein>
    <submittedName>
        <fullName evidence="2">Uncharacterized protein</fullName>
    </submittedName>
</protein>
<feature type="compositionally biased region" description="Low complexity" evidence="1">
    <location>
        <begin position="71"/>
        <end position="82"/>
    </location>
</feature>
<evidence type="ECO:0000313" key="2">
    <source>
        <dbReference type="EMBL" id="KAF5375671.1"/>
    </source>
</evidence>